<organism evidence="7">
    <name type="scientific">uncultured Planctomycetota bacterium</name>
    <dbReference type="NCBI Taxonomy" id="120965"/>
    <lineage>
        <taxon>Bacteria</taxon>
        <taxon>Pseudomonadati</taxon>
        <taxon>Planctomycetota</taxon>
        <taxon>environmental samples</taxon>
    </lineage>
</organism>
<feature type="signal peptide" evidence="3">
    <location>
        <begin position="1"/>
        <end position="22"/>
    </location>
</feature>
<proteinExistence type="inferred from homology"/>
<feature type="domain" description="CusB-like beta-barrel" evidence="5">
    <location>
        <begin position="261"/>
        <end position="336"/>
    </location>
</feature>
<evidence type="ECO:0000259" key="5">
    <source>
        <dbReference type="Pfam" id="PF25954"/>
    </source>
</evidence>
<feature type="domain" description="YknX-like C-terminal permuted SH3-like" evidence="6">
    <location>
        <begin position="343"/>
        <end position="411"/>
    </location>
</feature>
<dbReference type="GO" id="GO:0015562">
    <property type="term" value="F:efflux transmembrane transporter activity"/>
    <property type="evidence" value="ECO:0007669"/>
    <property type="project" value="TreeGrafter"/>
</dbReference>
<evidence type="ECO:0000256" key="1">
    <source>
        <dbReference type="ARBA" id="ARBA00009477"/>
    </source>
</evidence>
<name>H5SAT7_9BACT</name>
<reference evidence="7" key="2">
    <citation type="journal article" date="2012" name="PLoS ONE">
        <title>A Deeply Branching Thermophilic Bacterium with an Ancient Acetyl-CoA Pathway Dominates a Subsurface Ecosystem.</title>
        <authorList>
            <person name="Takami H."/>
            <person name="Noguchi H."/>
            <person name="Takaki Y."/>
            <person name="Uchiyama I."/>
            <person name="Toyoda A."/>
            <person name="Nishi S."/>
            <person name="Chee G.-J."/>
            <person name="Arai W."/>
            <person name="Nunoura T."/>
            <person name="Itoh T."/>
            <person name="Hattori M."/>
            <person name="Takai K."/>
        </authorList>
    </citation>
    <scope>NUCLEOTIDE SEQUENCE</scope>
</reference>
<dbReference type="EMBL" id="AP011653">
    <property type="protein sequence ID" value="BAL53273.1"/>
    <property type="molecule type" value="Genomic_DNA"/>
</dbReference>
<gene>
    <name evidence="7" type="ORF">HGMM_F06C06C18</name>
</gene>
<dbReference type="GO" id="GO:1990281">
    <property type="term" value="C:efflux pump complex"/>
    <property type="evidence" value="ECO:0007669"/>
    <property type="project" value="TreeGrafter"/>
</dbReference>
<keyword evidence="2" id="KW-0175">Coiled coil</keyword>
<dbReference type="Gene3D" id="2.40.50.100">
    <property type="match status" value="1"/>
</dbReference>
<sequence>MKACAHLLVVLGLLLVSHGCYHSAGEEANETAVPVPVRVAKVARQTFVPTLDLVGQVIAIPEQVVDICAKTTGWVDTVAVTEGSQVRMGDVLVKLDPRLAEIELARTKAVQQKAEAYLARLERGYLPQEVTMAEQQLIKAQEELRLAEKKRDALRPLLERHEIPPLQMEEAEAACRQAEAAVAEARAKLELYRAGTPSEELAEAQADVLVAQAQSALAALERDLCTVSSPCNGVVTALRIHRGMVVDKTTLLLTLIDLSKVFVQVRVPAEHAEKISLGAAAKIRDLMGESRTRVGEVARISPTSDPSTGDLLVYVAVDNTEEPVLRPGMSCRVSLDLKKRDNVLVIPTAALADHSGTTVVTVIRDGKAFEIPVTVGARAKDIVEIVSGVSEGELVAEQGGYSLPDGYPVKIVTESANK</sequence>
<evidence type="ECO:0000313" key="7">
    <source>
        <dbReference type="EMBL" id="BAL53273.1"/>
    </source>
</evidence>
<dbReference type="PANTHER" id="PTHR30469:SF38">
    <property type="entry name" value="HLYD FAMILY SECRETION PROTEIN"/>
    <property type="match status" value="1"/>
</dbReference>
<evidence type="ECO:0000259" key="4">
    <source>
        <dbReference type="Pfam" id="PF25881"/>
    </source>
</evidence>
<accession>H5SAT7</accession>
<feature type="domain" description="YbhG-like alpha-helical hairpin" evidence="4">
    <location>
        <begin position="99"/>
        <end position="223"/>
    </location>
</feature>
<evidence type="ECO:0000256" key="2">
    <source>
        <dbReference type="SAM" id="Coils"/>
    </source>
</evidence>
<dbReference type="Pfam" id="PF25989">
    <property type="entry name" value="YknX_C"/>
    <property type="match status" value="1"/>
</dbReference>
<feature type="chain" id="PRO_5003598023" evidence="3">
    <location>
        <begin position="23"/>
        <end position="418"/>
    </location>
</feature>
<dbReference type="AlphaFoldDB" id="H5SAT7"/>
<dbReference type="InterPro" id="IPR006143">
    <property type="entry name" value="RND_pump_MFP"/>
</dbReference>
<protein>
    <submittedName>
        <fullName evidence="7">Efflux transporter, RND family, MFP subunit</fullName>
    </submittedName>
</protein>
<evidence type="ECO:0000259" key="6">
    <source>
        <dbReference type="Pfam" id="PF25989"/>
    </source>
</evidence>
<dbReference type="Gene3D" id="2.40.420.20">
    <property type="match status" value="1"/>
</dbReference>
<reference evidence="7" key="1">
    <citation type="journal article" date="2005" name="Environ. Microbiol.">
        <title>Genetic and functional properties of uncultivated thermophilic crenarchaeotes from a subsurface gold mine as revealed by analysis of genome fragments.</title>
        <authorList>
            <person name="Nunoura T."/>
            <person name="Hirayama H."/>
            <person name="Takami H."/>
            <person name="Oida H."/>
            <person name="Nishi S."/>
            <person name="Shimamura S."/>
            <person name="Suzuki Y."/>
            <person name="Inagaki F."/>
            <person name="Takai K."/>
            <person name="Nealson K.H."/>
            <person name="Horikoshi K."/>
        </authorList>
    </citation>
    <scope>NUCLEOTIDE SEQUENCE</scope>
</reference>
<dbReference type="InterPro" id="IPR059052">
    <property type="entry name" value="HH_YbhG-like"/>
</dbReference>
<dbReference type="Gene3D" id="2.40.30.170">
    <property type="match status" value="1"/>
</dbReference>
<comment type="similarity">
    <text evidence="1">Belongs to the membrane fusion protein (MFP) (TC 8.A.1) family.</text>
</comment>
<dbReference type="Pfam" id="PF25881">
    <property type="entry name" value="HH_YBHG"/>
    <property type="match status" value="1"/>
</dbReference>
<keyword evidence="3" id="KW-0732">Signal</keyword>
<dbReference type="InterPro" id="IPR058792">
    <property type="entry name" value="Beta-barrel_RND_2"/>
</dbReference>
<dbReference type="InterPro" id="IPR058637">
    <property type="entry name" value="YknX-like_C"/>
</dbReference>
<feature type="coiled-coil region" evidence="2">
    <location>
        <begin position="130"/>
        <end position="195"/>
    </location>
</feature>
<evidence type="ECO:0000256" key="3">
    <source>
        <dbReference type="SAM" id="SignalP"/>
    </source>
</evidence>
<dbReference type="NCBIfam" id="TIGR01730">
    <property type="entry name" value="RND_mfp"/>
    <property type="match status" value="1"/>
</dbReference>
<dbReference type="Pfam" id="PF25954">
    <property type="entry name" value="Beta-barrel_RND_2"/>
    <property type="match status" value="1"/>
</dbReference>
<dbReference type="PANTHER" id="PTHR30469">
    <property type="entry name" value="MULTIDRUG RESISTANCE PROTEIN MDTA"/>
    <property type="match status" value="1"/>
</dbReference>
<dbReference type="SUPFAM" id="SSF111369">
    <property type="entry name" value="HlyD-like secretion proteins"/>
    <property type="match status" value="2"/>
</dbReference>
<dbReference type="Gene3D" id="1.10.287.470">
    <property type="entry name" value="Helix hairpin bin"/>
    <property type="match status" value="1"/>
</dbReference>